<protein>
    <recommendedName>
        <fullName evidence="4">ATP/GTP-binding protein</fullName>
    </recommendedName>
</protein>
<keyword evidence="3" id="KW-1185">Reference proteome</keyword>
<evidence type="ECO:0000256" key="1">
    <source>
        <dbReference type="SAM" id="MobiDB-lite"/>
    </source>
</evidence>
<evidence type="ECO:0008006" key="4">
    <source>
        <dbReference type="Google" id="ProtNLM"/>
    </source>
</evidence>
<reference evidence="2 3" key="1">
    <citation type="journal article" date="2019" name="Emerg. Microbes Infect.">
        <title>Comprehensive subspecies identification of 175 nontuberculous mycobacteria species based on 7547 genomic profiles.</title>
        <authorList>
            <person name="Matsumoto Y."/>
            <person name="Kinjo T."/>
            <person name="Motooka D."/>
            <person name="Nabeya D."/>
            <person name="Jung N."/>
            <person name="Uechi K."/>
            <person name="Horii T."/>
            <person name="Iida T."/>
            <person name="Fujita J."/>
            <person name="Nakamura S."/>
        </authorList>
    </citation>
    <scope>NUCLEOTIDE SEQUENCE [LARGE SCALE GENOMIC DNA]</scope>
    <source>
        <strain evidence="2 3">JCM 12143</strain>
    </source>
</reference>
<name>A0AAD1HZC8_9MYCO</name>
<evidence type="ECO:0000313" key="2">
    <source>
        <dbReference type="EMBL" id="BBX23391.1"/>
    </source>
</evidence>
<sequence length="103" mass="11599">MAARLIGMARRRSPSHRQQPLRPLPLSQRIEAGPDGYDYVVAAIAGSRAVKVYRCPGCDHEIRPGIAHVAVWPHDSADGDDRRHWHTPCWANRATRGPTRKWS</sequence>
<gene>
    <name evidence="2" type="ORF">MTER_28020</name>
</gene>
<feature type="region of interest" description="Disordered" evidence="1">
    <location>
        <begin position="1"/>
        <end position="28"/>
    </location>
</feature>
<dbReference type="AlphaFoldDB" id="A0AAD1HZC8"/>
<dbReference type="EMBL" id="AP022564">
    <property type="protein sequence ID" value="BBX23391.1"/>
    <property type="molecule type" value="Genomic_DNA"/>
</dbReference>
<dbReference type="Proteomes" id="UP000467636">
    <property type="component" value="Chromosome"/>
</dbReference>
<accession>A0AAD1HZC8</accession>
<proteinExistence type="predicted"/>
<evidence type="ECO:0000313" key="3">
    <source>
        <dbReference type="Proteomes" id="UP000467636"/>
    </source>
</evidence>
<organism evidence="2 3">
    <name type="scientific">Mycolicibacter terrae</name>
    <dbReference type="NCBI Taxonomy" id="1788"/>
    <lineage>
        <taxon>Bacteria</taxon>
        <taxon>Bacillati</taxon>
        <taxon>Actinomycetota</taxon>
        <taxon>Actinomycetes</taxon>
        <taxon>Mycobacteriales</taxon>
        <taxon>Mycobacteriaceae</taxon>
        <taxon>Mycolicibacter</taxon>
    </lineage>
</organism>